<evidence type="ECO:0000256" key="1">
    <source>
        <dbReference type="ARBA" id="ARBA00005854"/>
    </source>
</evidence>
<organism evidence="7 8">
    <name type="scientific">Ammoniphilus resinae</name>
    <dbReference type="NCBI Taxonomy" id="861532"/>
    <lineage>
        <taxon>Bacteria</taxon>
        <taxon>Bacillati</taxon>
        <taxon>Bacillota</taxon>
        <taxon>Bacilli</taxon>
        <taxon>Bacillales</taxon>
        <taxon>Paenibacillaceae</taxon>
        <taxon>Aneurinibacillus group</taxon>
        <taxon>Ammoniphilus</taxon>
    </lineage>
</organism>
<evidence type="ECO:0000256" key="2">
    <source>
        <dbReference type="ARBA" id="ARBA00023002"/>
    </source>
</evidence>
<dbReference type="InterPro" id="IPR036291">
    <property type="entry name" value="NAD(P)-bd_dom_sf"/>
</dbReference>
<evidence type="ECO:0000256" key="4">
    <source>
        <dbReference type="RuleBase" id="RU003719"/>
    </source>
</evidence>
<evidence type="ECO:0000256" key="3">
    <source>
        <dbReference type="ARBA" id="ARBA00023027"/>
    </source>
</evidence>
<evidence type="ECO:0000313" key="7">
    <source>
        <dbReference type="EMBL" id="MBP1933882.1"/>
    </source>
</evidence>
<dbReference type="InterPro" id="IPR029753">
    <property type="entry name" value="D-isomer_DH_CS"/>
</dbReference>
<dbReference type="Gene3D" id="3.40.50.720">
    <property type="entry name" value="NAD(P)-binding Rossmann-like Domain"/>
    <property type="match status" value="2"/>
</dbReference>
<keyword evidence="2 4" id="KW-0560">Oxidoreductase</keyword>
<dbReference type="PANTHER" id="PTHR42789">
    <property type="entry name" value="D-ISOMER SPECIFIC 2-HYDROXYACID DEHYDROGENASE FAMILY PROTEIN (AFU_ORTHOLOGUE AFUA_6G10090)"/>
    <property type="match status" value="1"/>
</dbReference>
<dbReference type="InterPro" id="IPR006139">
    <property type="entry name" value="D-isomer_2_OHA_DH_cat_dom"/>
</dbReference>
<feature type="domain" description="D-isomer specific 2-hydroxyacid dehydrogenase catalytic" evidence="5">
    <location>
        <begin position="6"/>
        <end position="320"/>
    </location>
</feature>
<dbReference type="Pfam" id="PF02826">
    <property type="entry name" value="2-Hacid_dh_C"/>
    <property type="match status" value="1"/>
</dbReference>
<evidence type="ECO:0000259" key="6">
    <source>
        <dbReference type="Pfam" id="PF02826"/>
    </source>
</evidence>
<proteinExistence type="inferred from homology"/>
<gene>
    <name evidence="7" type="ORF">J2Z37_003899</name>
</gene>
<dbReference type="PANTHER" id="PTHR42789:SF1">
    <property type="entry name" value="D-ISOMER SPECIFIC 2-HYDROXYACID DEHYDROGENASE FAMILY PROTEIN (AFU_ORTHOLOGUE AFUA_6G10090)"/>
    <property type="match status" value="1"/>
</dbReference>
<keyword evidence="8" id="KW-1185">Reference proteome</keyword>
<feature type="domain" description="D-isomer specific 2-hydroxyacid dehydrogenase NAD-binding" evidence="6">
    <location>
        <begin position="111"/>
        <end position="288"/>
    </location>
</feature>
<name>A0ABS4GUS6_9BACL</name>
<dbReference type="Proteomes" id="UP001519343">
    <property type="component" value="Unassembled WGS sequence"/>
</dbReference>
<dbReference type="EMBL" id="JAGGKT010000014">
    <property type="protein sequence ID" value="MBP1933882.1"/>
    <property type="molecule type" value="Genomic_DNA"/>
</dbReference>
<protein>
    <submittedName>
        <fullName evidence="7">Phosphoglycerate dehydrogenase-like enzyme</fullName>
    </submittedName>
</protein>
<dbReference type="SUPFAM" id="SSF52283">
    <property type="entry name" value="Formate/glycerate dehydrogenase catalytic domain-like"/>
    <property type="match status" value="1"/>
</dbReference>
<comment type="similarity">
    <text evidence="1 4">Belongs to the D-isomer specific 2-hydroxyacid dehydrogenase family.</text>
</comment>
<evidence type="ECO:0000259" key="5">
    <source>
        <dbReference type="Pfam" id="PF00389"/>
    </source>
</evidence>
<dbReference type="RefSeq" id="WP_209811897.1">
    <property type="nucleotide sequence ID" value="NZ_JAGGKT010000014.1"/>
</dbReference>
<dbReference type="InterPro" id="IPR050857">
    <property type="entry name" value="D-2-hydroxyacid_DH"/>
</dbReference>
<dbReference type="SUPFAM" id="SSF51735">
    <property type="entry name" value="NAD(P)-binding Rossmann-fold domains"/>
    <property type="match status" value="1"/>
</dbReference>
<reference evidence="7 8" key="1">
    <citation type="submission" date="2021-03" db="EMBL/GenBank/DDBJ databases">
        <title>Genomic Encyclopedia of Type Strains, Phase IV (KMG-IV): sequencing the most valuable type-strain genomes for metagenomic binning, comparative biology and taxonomic classification.</title>
        <authorList>
            <person name="Goeker M."/>
        </authorList>
    </citation>
    <scope>NUCLEOTIDE SEQUENCE [LARGE SCALE GENOMIC DNA]</scope>
    <source>
        <strain evidence="7 8">DSM 24738</strain>
    </source>
</reference>
<sequence length="329" mass="37148">METRKILYFDKVFPEFKQVLDENKPEGFELWYWAEMTEEQRNEKLPLADYLLVATEKLNEHLLEQAKNARYIQKTGIGYDNIDLAATEKLQLPVANTPGGNATGVAELTILLILALYRKLPTLNKATKEGQWLMWELRPTSFEMEGKTHGFIGFGNIGREVARRSRAFGTKIVYYDKFRVSEDKEKELDATYMSMEEVLETSDMISLHIPLLPDTRGIIGSKELQMMKSSAILINVSRGGIVEEEALYHALKDRVIAGAGIDVWESEPTNSDNPLLTLDQVIATPHIGAGTKDTLDRVLQIAFGNMVKVEQGEHPNHVVNGIQEARSLR</sequence>
<dbReference type="InterPro" id="IPR006140">
    <property type="entry name" value="D-isomer_DH_NAD-bd"/>
</dbReference>
<dbReference type="CDD" id="cd12175">
    <property type="entry name" value="2-Hacid_dh_11"/>
    <property type="match status" value="1"/>
</dbReference>
<dbReference type="Pfam" id="PF00389">
    <property type="entry name" value="2-Hacid_dh"/>
    <property type="match status" value="1"/>
</dbReference>
<dbReference type="PROSITE" id="PS00671">
    <property type="entry name" value="D_2_HYDROXYACID_DH_3"/>
    <property type="match status" value="1"/>
</dbReference>
<comment type="caution">
    <text evidence="7">The sequence shown here is derived from an EMBL/GenBank/DDBJ whole genome shotgun (WGS) entry which is preliminary data.</text>
</comment>
<keyword evidence="3" id="KW-0520">NAD</keyword>
<evidence type="ECO:0000313" key="8">
    <source>
        <dbReference type="Proteomes" id="UP001519343"/>
    </source>
</evidence>
<accession>A0ABS4GUS6</accession>